<feature type="repeat" description="HEAT" evidence="2">
    <location>
        <begin position="302"/>
        <end position="334"/>
    </location>
</feature>
<feature type="repeat" description="HEAT" evidence="2">
    <location>
        <begin position="114"/>
        <end position="151"/>
    </location>
</feature>
<dbReference type="PANTHER" id="PTHR21467:SF0">
    <property type="entry name" value="SERINE_THREONINE-PROTEIN PHOSPHATASE 4 REGULATORY SUBUNIT 4"/>
    <property type="match status" value="1"/>
</dbReference>
<dbReference type="PANTHER" id="PTHR21467">
    <property type="entry name" value="PROTEIN PHOSPHATASE 4 REGULATORY SUBUNIT 4 PPP4R4"/>
    <property type="match status" value="1"/>
</dbReference>
<dbReference type="InterPro" id="IPR039918">
    <property type="entry name" value="PPP4R4"/>
</dbReference>
<feature type="compositionally biased region" description="Polar residues" evidence="3">
    <location>
        <begin position="676"/>
        <end position="687"/>
    </location>
</feature>
<organism evidence="4 5">
    <name type="scientific">Nesidiocoris tenuis</name>
    <dbReference type="NCBI Taxonomy" id="355587"/>
    <lineage>
        <taxon>Eukaryota</taxon>
        <taxon>Metazoa</taxon>
        <taxon>Ecdysozoa</taxon>
        <taxon>Arthropoda</taxon>
        <taxon>Hexapoda</taxon>
        <taxon>Insecta</taxon>
        <taxon>Pterygota</taxon>
        <taxon>Neoptera</taxon>
        <taxon>Paraneoptera</taxon>
        <taxon>Hemiptera</taxon>
        <taxon>Heteroptera</taxon>
        <taxon>Panheteroptera</taxon>
        <taxon>Cimicomorpha</taxon>
        <taxon>Miridae</taxon>
        <taxon>Dicyphina</taxon>
        <taxon>Nesidiocoris</taxon>
    </lineage>
</organism>
<gene>
    <name evidence="4" type="ORF">NTJ_00919</name>
</gene>
<evidence type="ECO:0000313" key="4">
    <source>
        <dbReference type="EMBL" id="BES88113.1"/>
    </source>
</evidence>
<dbReference type="InterPro" id="IPR021133">
    <property type="entry name" value="HEAT_type_2"/>
</dbReference>
<dbReference type="InterPro" id="IPR011989">
    <property type="entry name" value="ARM-like"/>
</dbReference>
<accession>A0ABN7A7Y8</accession>
<sequence>MHQLQRDRSDLTMSRCVLAVLKEKVTPVAQFVENFLPTVIRYLEHENEDVASMWEATLIEAIPLLPVDVLQSHIAPVVFLRFQPANSLNLRLISCHILGELSLHYSITDLKKDLLPVCLALCQDVSPKVRAATCTVLERVVKKLHGETFKSVLGPSLVELGSDEAISVKEAAFFAAVNILNDVEPDDVRTILIPLLKRIIEYGLSHEIPLLPPIFSRFGDICSSIQHLTDQKSEFVKYFVSAAGMGLPPIGRRSSLIAKTEVQIIDTSLTPGQNVLCRQVAAANLTSVFIFCDGNTELIEELIPVLDSLCADPSFIVRNTVASNIVQVAEIAEKLKPTVRKNFLKLLNDDAEEVLASLMPHLTAGILYFTQSQTPQPKVELSSLGDLSLSLLKCEKLISTSRNWRLYCTFLDQIQVIADVFPPELVYIEYTTLFLKRMHQTRTVPVRSSMMTTVLRFLRQTCLPEWRTTIVNTIVNDFCKSTNFYNRIYYLRSCPVILEMFSMAYFVKYFLVPTLALVDDPVPNIRWTLMKLLPKIGHVVAKCRDDNMRKLFDDVILKLSIDKDREISREMANRKADSVEEFECFSFDMKKFCEEAQLGEHADLVAKPASSKIVSRIPRFPSSVPSPTFGNAVLRKKREPEQKKVSLNSARNDDISSENENHPQESRRSIPVLRTPKSQSAPNSRQGSFKDKRLSLDEINMNQKVFVQSGGGHSPQKPSQLPRPLSCINFATVRSNFNKPKPNVSKLPVSRLNIANMDK</sequence>
<dbReference type="InterPro" id="IPR016024">
    <property type="entry name" value="ARM-type_fold"/>
</dbReference>
<feature type="compositionally biased region" description="Basic and acidic residues" evidence="3">
    <location>
        <begin position="651"/>
        <end position="668"/>
    </location>
</feature>
<evidence type="ECO:0000256" key="2">
    <source>
        <dbReference type="PROSITE-ProRule" id="PRU00103"/>
    </source>
</evidence>
<dbReference type="EMBL" id="AP028909">
    <property type="protein sequence ID" value="BES88113.1"/>
    <property type="molecule type" value="Genomic_DNA"/>
</dbReference>
<dbReference type="InterPro" id="IPR000357">
    <property type="entry name" value="HEAT"/>
</dbReference>
<keyword evidence="5" id="KW-1185">Reference proteome</keyword>
<dbReference type="Proteomes" id="UP001307889">
    <property type="component" value="Chromosome 1"/>
</dbReference>
<name>A0ABN7A7Y8_9HEMI</name>
<reference evidence="4 5" key="1">
    <citation type="submission" date="2023-09" db="EMBL/GenBank/DDBJ databases">
        <title>Nesidiocoris tenuis whole genome shotgun sequence.</title>
        <authorList>
            <person name="Shibata T."/>
            <person name="Shimoda M."/>
            <person name="Kobayashi T."/>
            <person name="Uehara T."/>
        </authorList>
    </citation>
    <scope>NUCLEOTIDE SEQUENCE [LARGE SCALE GENOMIC DNA]</scope>
    <source>
        <strain evidence="4 5">Japan</strain>
    </source>
</reference>
<evidence type="ECO:0000313" key="5">
    <source>
        <dbReference type="Proteomes" id="UP001307889"/>
    </source>
</evidence>
<evidence type="ECO:0000256" key="3">
    <source>
        <dbReference type="SAM" id="MobiDB-lite"/>
    </source>
</evidence>
<keyword evidence="1" id="KW-0677">Repeat</keyword>
<evidence type="ECO:0000256" key="1">
    <source>
        <dbReference type="ARBA" id="ARBA00022737"/>
    </source>
</evidence>
<proteinExistence type="predicted"/>
<dbReference type="PROSITE" id="PS50077">
    <property type="entry name" value="HEAT_REPEAT"/>
    <property type="match status" value="2"/>
</dbReference>
<feature type="region of interest" description="Disordered" evidence="3">
    <location>
        <begin position="625"/>
        <end position="691"/>
    </location>
</feature>
<dbReference type="SUPFAM" id="SSF48371">
    <property type="entry name" value="ARM repeat"/>
    <property type="match status" value="1"/>
</dbReference>
<dbReference type="Pfam" id="PF02985">
    <property type="entry name" value="HEAT"/>
    <property type="match status" value="1"/>
</dbReference>
<protein>
    <submittedName>
        <fullName evidence="4">Protein phosphatase 4, regulatory subunit 4</fullName>
    </submittedName>
</protein>
<dbReference type="Gene3D" id="1.25.10.10">
    <property type="entry name" value="Leucine-rich Repeat Variant"/>
    <property type="match status" value="1"/>
</dbReference>